<accession>A0A699UCE9</accession>
<sequence>VDDRGGDDEEMKVVLTVWWTWDGDGFNGEDGVEGVGCGGCVAAVCAGQRFRRKWEWRQK</sequence>
<name>A0A699UCE9_TANCI</name>
<reference evidence="1" key="1">
    <citation type="journal article" date="2019" name="Sci. Rep.">
        <title>Draft genome of Tanacetum cinerariifolium, the natural source of mosquito coil.</title>
        <authorList>
            <person name="Yamashiro T."/>
            <person name="Shiraishi A."/>
            <person name="Satake H."/>
            <person name="Nakayama K."/>
        </authorList>
    </citation>
    <scope>NUCLEOTIDE SEQUENCE</scope>
</reference>
<comment type="caution">
    <text evidence="1">The sequence shown here is derived from an EMBL/GenBank/DDBJ whole genome shotgun (WGS) entry which is preliminary data.</text>
</comment>
<proteinExistence type="predicted"/>
<organism evidence="1">
    <name type="scientific">Tanacetum cinerariifolium</name>
    <name type="common">Dalmatian daisy</name>
    <name type="synonym">Chrysanthemum cinerariifolium</name>
    <dbReference type="NCBI Taxonomy" id="118510"/>
    <lineage>
        <taxon>Eukaryota</taxon>
        <taxon>Viridiplantae</taxon>
        <taxon>Streptophyta</taxon>
        <taxon>Embryophyta</taxon>
        <taxon>Tracheophyta</taxon>
        <taxon>Spermatophyta</taxon>
        <taxon>Magnoliopsida</taxon>
        <taxon>eudicotyledons</taxon>
        <taxon>Gunneridae</taxon>
        <taxon>Pentapetalae</taxon>
        <taxon>asterids</taxon>
        <taxon>campanulids</taxon>
        <taxon>Asterales</taxon>
        <taxon>Asteraceae</taxon>
        <taxon>Asteroideae</taxon>
        <taxon>Anthemideae</taxon>
        <taxon>Anthemidinae</taxon>
        <taxon>Tanacetum</taxon>
    </lineage>
</organism>
<dbReference type="EMBL" id="BKCJ011312316">
    <property type="protein sequence ID" value="GFD19139.1"/>
    <property type="molecule type" value="Genomic_DNA"/>
</dbReference>
<evidence type="ECO:0000313" key="1">
    <source>
        <dbReference type="EMBL" id="GFD19139.1"/>
    </source>
</evidence>
<feature type="non-terminal residue" evidence="1">
    <location>
        <position position="1"/>
    </location>
</feature>
<dbReference type="AlphaFoldDB" id="A0A699UCE9"/>
<gene>
    <name evidence="1" type="ORF">Tci_891108</name>
</gene>
<protein>
    <submittedName>
        <fullName evidence="1">Uncharacterized protein</fullName>
    </submittedName>
</protein>